<dbReference type="GO" id="GO:0006281">
    <property type="term" value="P:DNA repair"/>
    <property type="evidence" value="ECO:0007669"/>
    <property type="project" value="TreeGrafter"/>
</dbReference>
<name>A0A329CDB0_9BURK</name>
<dbReference type="AlphaFoldDB" id="A0A329CDB0"/>
<evidence type="ECO:0000256" key="2">
    <source>
        <dbReference type="ARBA" id="ARBA00004818"/>
    </source>
</evidence>
<dbReference type="InterPro" id="IPR036412">
    <property type="entry name" value="HAD-like_sf"/>
</dbReference>
<dbReference type="Proteomes" id="UP000248918">
    <property type="component" value="Unassembled WGS sequence"/>
</dbReference>
<dbReference type="InterPro" id="IPR023198">
    <property type="entry name" value="PGP-like_dom2"/>
</dbReference>
<dbReference type="SFLD" id="SFLDG01135">
    <property type="entry name" value="C1.5.6:_HAD__Beta-PGM__Phospha"/>
    <property type="match status" value="1"/>
</dbReference>
<dbReference type="RefSeq" id="WP_167444564.1">
    <property type="nucleotide sequence ID" value="NZ_CADFFP010000009.1"/>
</dbReference>
<dbReference type="EC" id="3.1.3.18" evidence="4"/>
<dbReference type="NCBIfam" id="TIGR01549">
    <property type="entry name" value="HAD-SF-IA-v1"/>
    <property type="match status" value="1"/>
</dbReference>
<dbReference type="InterPro" id="IPR006439">
    <property type="entry name" value="HAD-SF_hydro_IA"/>
</dbReference>
<organism evidence="5 6">
    <name type="scientific">Paraburkholderia bryophila</name>
    <dbReference type="NCBI Taxonomy" id="420952"/>
    <lineage>
        <taxon>Bacteria</taxon>
        <taxon>Pseudomonadati</taxon>
        <taxon>Pseudomonadota</taxon>
        <taxon>Betaproteobacteria</taxon>
        <taxon>Burkholderiales</taxon>
        <taxon>Burkholderiaceae</taxon>
        <taxon>Paraburkholderia</taxon>
    </lineage>
</organism>
<accession>A0A329CDB0</accession>
<protein>
    <recommendedName>
        <fullName evidence="4">phosphoglycolate phosphatase</fullName>
        <ecNumber evidence="4">3.1.3.18</ecNumber>
    </recommendedName>
</protein>
<dbReference type="Pfam" id="PF13419">
    <property type="entry name" value="HAD_2"/>
    <property type="match status" value="1"/>
</dbReference>
<dbReference type="InterPro" id="IPR050155">
    <property type="entry name" value="HAD-like_hydrolase_sf"/>
</dbReference>
<dbReference type="SFLD" id="SFLDG01129">
    <property type="entry name" value="C1.5:_HAD__Beta-PGM__Phosphata"/>
    <property type="match status" value="1"/>
</dbReference>
<dbReference type="PANTHER" id="PTHR43434:SF1">
    <property type="entry name" value="PHOSPHOGLYCOLATE PHOSPHATASE"/>
    <property type="match status" value="1"/>
</dbReference>
<dbReference type="PANTHER" id="PTHR43434">
    <property type="entry name" value="PHOSPHOGLYCOLATE PHOSPHATASE"/>
    <property type="match status" value="1"/>
</dbReference>
<comment type="pathway">
    <text evidence="2">Organic acid metabolism; glycolate biosynthesis; glycolate from 2-phosphoglycolate: step 1/1.</text>
</comment>
<evidence type="ECO:0000256" key="1">
    <source>
        <dbReference type="ARBA" id="ARBA00000830"/>
    </source>
</evidence>
<gene>
    <name evidence="5" type="ORF">BX591_108205</name>
</gene>
<evidence type="ECO:0000256" key="3">
    <source>
        <dbReference type="ARBA" id="ARBA00006171"/>
    </source>
</evidence>
<comment type="caution">
    <text evidence="5">The sequence shown here is derived from an EMBL/GenBank/DDBJ whole genome shotgun (WGS) entry which is preliminary data.</text>
</comment>
<evidence type="ECO:0000313" key="6">
    <source>
        <dbReference type="Proteomes" id="UP000248918"/>
    </source>
</evidence>
<dbReference type="Gene3D" id="3.40.50.1000">
    <property type="entry name" value="HAD superfamily/HAD-like"/>
    <property type="match status" value="1"/>
</dbReference>
<dbReference type="GO" id="GO:0008967">
    <property type="term" value="F:phosphoglycolate phosphatase activity"/>
    <property type="evidence" value="ECO:0007669"/>
    <property type="project" value="UniProtKB-EC"/>
</dbReference>
<proteinExistence type="inferred from homology"/>
<comment type="catalytic activity">
    <reaction evidence="1">
        <text>2-phosphoglycolate + H2O = glycolate + phosphate</text>
        <dbReference type="Rhea" id="RHEA:14369"/>
        <dbReference type="ChEBI" id="CHEBI:15377"/>
        <dbReference type="ChEBI" id="CHEBI:29805"/>
        <dbReference type="ChEBI" id="CHEBI:43474"/>
        <dbReference type="ChEBI" id="CHEBI:58033"/>
        <dbReference type="EC" id="3.1.3.18"/>
    </reaction>
</comment>
<sequence length="218" mass="23281">MSPIKKAVLFDFDLTLADSKVAIVECVQHSLRTMGRPVPPAEVIQKSIGLTLADTFAFLSSSRDPQLIARFSDLFISHADQVMVALTTLYPGVATLLRSLRSLGISTAIVSTKYRYRIEAILAQAGLQSCVEVIVGGEDVKQHKPHPEGLLKALEILNVEAIHALYVGDHPIDAQAARGAGVAFVGAVTGLTDAKGWQRLGHSSLGTNISQVLGHLHG</sequence>
<reference evidence="5 6" key="1">
    <citation type="submission" date="2018-06" db="EMBL/GenBank/DDBJ databases">
        <title>Genomic Encyclopedia of Type Strains, Phase III (KMG-III): the genomes of soil and plant-associated and newly described type strains.</title>
        <authorList>
            <person name="Whitman W."/>
        </authorList>
    </citation>
    <scope>NUCLEOTIDE SEQUENCE [LARGE SCALE GENOMIC DNA]</scope>
    <source>
        <strain evidence="5 6">LMG 23644</strain>
    </source>
</reference>
<evidence type="ECO:0000313" key="5">
    <source>
        <dbReference type="EMBL" id="RAS32097.1"/>
    </source>
</evidence>
<dbReference type="InterPro" id="IPR023214">
    <property type="entry name" value="HAD_sf"/>
</dbReference>
<dbReference type="InterPro" id="IPR041492">
    <property type="entry name" value="HAD_2"/>
</dbReference>
<dbReference type="SUPFAM" id="SSF56784">
    <property type="entry name" value="HAD-like"/>
    <property type="match status" value="1"/>
</dbReference>
<evidence type="ECO:0000256" key="4">
    <source>
        <dbReference type="ARBA" id="ARBA00013078"/>
    </source>
</evidence>
<dbReference type="EMBL" id="QLTK01000008">
    <property type="protein sequence ID" value="RAS32097.1"/>
    <property type="molecule type" value="Genomic_DNA"/>
</dbReference>
<dbReference type="Gene3D" id="1.10.150.240">
    <property type="entry name" value="Putative phosphatase, domain 2"/>
    <property type="match status" value="1"/>
</dbReference>
<dbReference type="SFLD" id="SFLDS00003">
    <property type="entry name" value="Haloacid_Dehalogenase"/>
    <property type="match status" value="1"/>
</dbReference>
<comment type="similarity">
    <text evidence="3">Belongs to the HAD-like hydrolase superfamily. CbbY/CbbZ/Gph/YieH family.</text>
</comment>